<evidence type="ECO:0000313" key="2">
    <source>
        <dbReference type="EMBL" id="KKU99392.1"/>
    </source>
</evidence>
<gene>
    <name evidence="2" type="ORF">UY32_C0001G0027</name>
</gene>
<proteinExistence type="predicted"/>
<keyword evidence="1" id="KW-1133">Transmembrane helix</keyword>
<dbReference type="EMBL" id="LCPO01000001">
    <property type="protein sequence ID" value="KKU99392.1"/>
    <property type="molecule type" value="Genomic_DNA"/>
</dbReference>
<name>A0A0G1UZ17_9BACT</name>
<reference evidence="2 3" key="1">
    <citation type="journal article" date="2015" name="Nature">
        <title>rRNA introns, odd ribosomes, and small enigmatic genomes across a large radiation of phyla.</title>
        <authorList>
            <person name="Brown C.T."/>
            <person name="Hug L.A."/>
            <person name="Thomas B.C."/>
            <person name="Sharon I."/>
            <person name="Castelle C.J."/>
            <person name="Singh A."/>
            <person name="Wilkins M.J."/>
            <person name="Williams K.H."/>
            <person name="Banfield J.F."/>
        </authorList>
    </citation>
    <scope>NUCLEOTIDE SEQUENCE [LARGE SCALE GENOMIC DNA]</scope>
</reference>
<dbReference type="AlphaFoldDB" id="A0A0G1UZ17"/>
<protein>
    <submittedName>
        <fullName evidence="2">Uncharacterized protein</fullName>
    </submittedName>
</protein>
<evidence type="ECO:0000313" key="3">
    <source>
        <dbReference type="Proteomes" id="UP000034600"/>
    </source>
</evidence>
<dbReference type="Proteomes" id="UP000034600">
    <property type="component" value="Unassembled WGS sequence"/>
</dbReference>
<feature type="transmembrane region" description="Helical" evidence="1">
    <location>
        <begin position="40"/>
        <end position="65"/>
    </location>
</feature>
<keyword evidence="1" id="KW-0472">Membrane</keyword>
<feature type="transmembrane region" description="Helical" evidence="1">
    <location>
        <begin position="6"/>
        <end position="28"/>
    </location>
</feature>
<organism evidence="2 3">
    <name type="scientific">Candidatus Jorgensenbacteria bacterium GW2011_GWC1_48_8</name>
    <dbReference type="NCBI Taxonomy" id="1618666"/>
    <lineage>
        <taxon>Bacteria</taxon>
        <taxon>Candidatus Joergenseniibacteriota</taxon>
    </lineage>
</organism>
<comment type="caution">
    <text evidence="2">The sequence shown here is derived from an EMBL/GenBank/DDBJ whole genome shotgun (WGS) entry which is preliminary data.</text>
</comment>
<accession>A0A0G1UZ17</accession>
<evidence type="ECO:0000256" key="1">
    <source>
        <dbReference type="SAM" id="Phobius"/>
    </source>
</evidence>
<sequence length="94" mass="9839">MRLDWVTIYGAVSLVSMASAIGLAWPTVKALNHGDDDKGLPLAALSLLLVLFAIVVGDIGIAHMADPVDLWPDSATDLIPPPMPASQPTPVVRA</sequence>
<keyword evidence="1" id="KW-0812">Transmembrane</keyword>